<organism evidence="2 3">
    <name type="scientific">Candidatus Segetimicrobium genomatis</name>
    <dbReference type="NCBI Taxonomy" id="2569760"/>
    <lineage>
        <taxon>Bacteria</taxon>
        <taxon>Bacillati</taxon>
        <taxon>Candidatus Sysuimicrobiota</taxon>
        <taxon>Candidatus Sysuimicrobiia</taxon>
        <taxon>Candidatus Sysuimicrobiales</taxon>
        <taxon>Candidatus Segetimicrobiaceae</taxon>
        <taxon>Candidatus Segetimicrobium</taxon>
    </lineage>
</organism>
<dbReference type="SUPFAM" id="SSF54593">
    <property type="entry name" value="Glyoxalase/Bleomycin resistance protein/Dihydroxybiphenyl dioxygenase"/>
    <property type="match status" value="1"/>
</dbReference>
<reference evidence="2 3" key="1">
    <citation type="journal article" date="2019" name="Nat. Microbiol.">
        <title>Mediterranean grassland soil C-N compound turnover is dependent on rainfall and depth, and is mediated by genomically divergent microorganisms.</title>
        <authorList>
            <person name="Diamond S."/>
            <person name="Andeer P.F."/>
            <person name="Li Z."/>
            <person name="Crits-Christoph A."/>
            <person name="Burstein D."/>
            <person name="Anantharaman K."/>
            <person name="Lane K.R."/>
            <person name="Thomas B.C."/>
            <person name="Pan C."/>
            <person name="Northen T.R."/>
            <person name="Banfield J.F."/>
        </authorList>
    </citation>
    <scope>NUCLEOTIDE SEQUENCE [LARGE SCALE GENOMIC DNA]</scope>
    <source>
        <strain evidence="2">NP_8</strain>
    </source>
</reference>
<accession>A0A537IGT7</accession>
<sequence>MWLRDARTNPIPEFAPCPQVRPCRRMTVATTYRPCEVKPPMKYRFYYTGIRVRNLKRSLAFYTKAFGMRVVNRGTMPHGGQYVQLEGTGSRQRLELNWYPPGTRFYSPYRKGEEIDHLAFVVDDAEKAYHELIRKGAKPAVPPKKAEGTEIYVKDPDGIWIELLD</sequence>
<dbReference type="InterPro" id="IPR037523">
    <property type="entry name" value="VOC_core"/>
</dbReference>
<dbReference type="InterPro" id="IPR029068">
    <property type="entry name" value="Glyas_Bleomycin-R_OHBP_Dase"/>
</dbReference>
<evidence type="ECO:0000313" key="2">
    <source>
        <dbReference type="EMBL" id="TMI70292.1"/>
    </source>
</evidence>
<name>A0A537IGT7_9BACT</name>
<dbReference type="Proteomes" id="UP000318834">
    <property type="component" value="Unassembled WGS sequence"/>
</dbReference>
<proteinExistence type="predicted"/>
<dbReference type="InterPro" id="IPR004360">
    <property type="entry name" value="Glyas_Fos-R_dOase_dom"/>
</dbReference>
<gene>
    <name evidence="2" type="ORF">E6H05_13870</name>
</gene>
<dbReference type="AlphaFoldDB" id="A0A537IGT7"/>
<dbReference type="EMBL" id="VBAP01000155">
    <property type="protein sequence ID" value="TMI70292.1"/>
    <property type="molecule type" value="Genomic_DNA"/>
</dbReference>
<dbReference type="PANTHER" id="PTHR21366:SF14">
    <property type="entry name" value="GLYOXALASE DOMAIN-CONTAINING PROTEIN 5"/>
    <property type="match status" value="1"/>
</dbReference>
<dbReference type="Pfam" id="PF00903">
    <property type="entry name" value="Glyoxalase"/>
    <property type="match status" value="1"/>
</dbReference>
<evidence type="ECO:0000313" key="3">
    <source>
        <dbReference type="Proteomes" id="UP000318834"/>
    </source>
</evidence>
<dbReference type="PANTHER" id="PTHR21366">
    <property type="entry name" value="GLYOXALASE FAMILY PROTEIN"/>
    <property type="match status" value="1"/>
</dbReference>
<dbReference type="Gene3D" id="3.10.180.10">
    <property type="entry name" value="2,3-Dihydroxybiphenyl 1,2-Dioxygenase, domain 1"/>
    <property type="match status" value="1"/>
</dbReference>
<protein>
    <submittedName>
        <fullName evidence="2">VOC family protein</fullName>
    </submittedName>
</protein>
<dbReference type="InterPro" id="IPR050383">
    <property type="entry name" value="GlyoxalaseI/FosfomycinResist"/>
</dbReference>
<dbReference type="PROSITE" id="PS51819">
    <property type="entry name" value="VOC"/>
    <property type="match status" value="1"/>
</dbReference>
<dbReference type="CDD" id="cd06587">
    <property type="entry name" value="VOC"/>
    <property type="match status" value="1"/>
</dbReference>
<comment type="caution">
    <text evidence="2">The sequence shown here is derived from an EMBL/GenBank/DDBJ whole genome shotgun (WGS) entry which is preliminary data.</text>
</comment>
<feature type="domain" description="VOC" evidence="1">
    <location>
        <begin position="44"/>
        <end position="165"/>
    </location>
</feature>
<evidence type="ECO:0000259" key="1">
    <source>
        <dbReference type="PROSITE" id="PS51819"/>
    </source>
</evidence>